<dbReference type="Gene3D" id="1.10.443.10">
    <property type="entry name" value="Intergrase catalytic core"/>
    <property type="match status" value="1"/>
</dbReference>
<evidence type="ECO:0000313" key="4">
    <source>
        <dbReference type="Proteomes" id="UP001596337"/>
    </source>
</evidence>
<keyword evidence="1" id="KW-0233">DNA recombination</keyword>
<reference evidence="4" key="1">
    <citation type="journal article" date="2019" name="Int. J. Syst. Evol. Microbiol.">
        <title>The Global Catalogue of Microorganisms (GCM) 10K type strain sequencing project: providing services to taxonomists for standard genome sequencing and annotation.</title>
        <authorList>
            <consortium name="The Broad Institute Genomics Platform"/>
            <consortium name="The Broad Institute Genome Sequencing Center for Infectious Disease"/>
            <person name="Wu L."/>
            <person name="Ma J."/>
        </authorList>
    </citation>
    <scope>NUCLEOTIDE SEQUENCE [LARGE SCALE GENOMIC DNA]</scope>
    <source>
        <strain evidence="4">KCTC 32255</strain>
    </source>
</reference>
<dbReference type="PROSITE" id="PS51898">
    <property type="entry name" value="TYR_RECOMBINASE"/>
    <property type="match status" value="1"/>
</dbReference>
<dbReference type="RefSeq" id="WP_390221016.1">
    <property type="nucleotide sequence ID" value="NZ_JBHSXX010000001.1"/>
</dbReference>
<gene>
    <name evidence="3" type="ORF">ACFQGD_04675</name>
</gene>
<protein>
    <submittedName>
        <fullName evidence="3">Site-specific integrase</fullName>
    </submittedName>
</protein>
<sequence length="267" mass="29738">MAERAVGSAALVLVDGTTPLRPEPALFDAMLEGWRRQQASRRLSGSLIDGRERVVRRFAEVAGWPWQWTSAQVEAWTAAGGWAHSTVRTYQGALAMFLAYACDPRYGWIAECEQRVGARPVQVCHEDNMAVHVADSEGRPQRRPLTRQELQAFFDAADDRVERAAASRRKGWLATFRDACLFKVVYGWGLRRREAAMLDVADFAVNPAAPELGGFGVLHVRYGKAMRGSPPRRRAVATVVPWAAETVRQYLEEVRPSTAVTGIRRCG</sequence>
<dbReference type="Proteomes" id="UP001596337">
    <property type="component" value="Unassembled WGS sequence"/>
</dbReference>
<dbReference type="InterPro" id="IPR013762">
    <property type="entry name" value="Integrase-like_cat_sf"/>
</dbReference>
<accession>A0ABW2BW26</accession>
<keyword evidence="4" id="KW-1185">Reference proteome</keyword>
<name>A0ABW2BW26_9PSEU</name>
<dbReference type="InterPro" id="IPR011010">
    <property type="entry name" value="DNA_brk_join_enz"/>
</dbReference>
<proteinExistence type="predicted"/>
<dbReference type="EMBL" id="JBHSXX010000001">
    <property type="protein sequence ID" value="MFC6866432.1"/>
    <property type="molecule type" value="Genomic_DNA"/>
</dbReference>
<comment type="caution">
    <text evidence="3">The sequence shown here is derived from an EMBL/GenBank/DDBJ whole genome shotgun (WGS) entry which is preliminary data.</text>
</comment>
<evidence type="ECO:0000313" key="3">
    <source>
        <dbReference type="EMBL" id="MFC6866432.1"/>
    </source>
</evidence>
<feature type="domain" description="Tyr recombinase" evidence="2">
    <location>
        <begin position="140"/>
        <end position="267"/>
    </location>
</feature>
<evidence type="ECO:0000256" key="1">
    <source>
        <dbReference type="ARBA" id="ARBA00023172"/>
    </source>
</evidence>
<organism evidence="3 4">
    <name type="scientific">Haloechinothrix salitolerans</name>
    <dbReference type="NCBI Taxonomy" id="926830"/>
    <lineage>
        <taxon>Bacteria</taxon>
        <taxon>Bacillati</taxon>
        <taxon>Actinomycetota</taxon>
        <taxon>Actinomycetes</taxon>
        <taxon>Pseudonocardiales</taxon>
        <taxon>Pseudonocardiaceae</taxon>
        <taxon>Haloechinothrix</taxon>
    </lineage>
</organism>
<dbReference type="SUPFAM" id="SSF56349">
    <property type="entry name" value="DNA breaking-rejoining enzymes"/>
    <property type="match status" value="1"/>
</dbReference>
<evidence type="ECO:0000259" key="2">
    <source>
        <dbReference type="PROSITE" id="PS51898"/>
    </source>
</evidence>
<dbReference type="InterPro" id="IPR002104">
    <property type="entry name" value="Integrase_catalytic"/>
</dbReference>